<evidence type="ECO:0000256" key="4">
    <source>
        <dbReference type="ARBA" id="ARBA00022692"/>
    </source>
</evidence>
<dbReference type="InterPro" id="IPR023996">
    <property type="entry name" value="TonB-dep_OMP_SusC/RagA"/>
</dbReference>
<evidence type="ECO:0000256" key="8">
    <source>
        <dbReference type="PROSITE-ProRule" id="PRU01360"/>
    </source>
</evidence>
<sequence length="1011" mass="109915">MKSTLYFLSFLLFPVLVHSQSLTISGTVIDGSMNEPLPGVNVFVKNTTNGTSTDFDGNFSISGVNPGDVLVFSYISFVTQEVQVNDNGPLRVTLMEDVAALDEVVVIGYGTQRKKEVTGAVAVVGAETIEDLNPTQVEQALQGQVAGVQVTASSGSPGSGSNIRIRGISTNGDNRPLILVDGNVIEDLSVLNPGDIESINVLKDATAGIYGVRAANGVVLVTTKTGRKNQELQFSYDAFGGIQQTSRRIPVLNATEYALLTNEAFAAGGQSNPFPNLQRLGVGTDWQDEVFQTAPIINHNLTISGGTKKSTFSFGAGFLTQDGIVGGNKSNFNRSTVRINFNSDLLDNLKLTANLLYTGTNRRTLPENGIGSVLFNALNNAPTFDVRDADGNFTISEGLGNEVINPLAQVENTFNSTKVDRISGKFGLNYSFLENFSVESSVQFNYAEVQGRTLVPTLFFGSGKVFNNTGRPFLSVNKDLFKDYTWDTFANYNKTFKEDHNFQATLGMSIFQTQGLFSGTNTGFFENEVRFADADINDTVDQLNGLQEAGLSGRFDERLLSYFTRIQYSYKGRYLFSGVLRRDGSTKFGPENKFGFFPSASAGWIVSEENFLNQSNTVNFFKLRGSYGILGNDRIRANSFRGVLDGEGTYVFNDQLVFGQAVGILPNPAIQWEQQKTLDIGLDLRLFNNAVDVTADYFVRTTDGLLLQPQVSGILGGNAPGTQVPFVNGGEVRNSGFEFAIGYNYAPSDDFSFGINYNATFLDNEVLAVNNEAGFLQAGSFGVGQEPPSRMEAGRPIGYFFGLETDGIFQNSAQVDAHASQLNAAPGDLRFVDQNGDGVIDSNDRVAIGNPIPATTMGLNLSINYKNLDFQAYTFASIGNDIVRNYERNQPLVNRSVYTIDRWTGAGTSTTEPRLTTGATSNALFSDYFVEDGSFARIQNAQIGYTFSDEVMDKFGADKVRVYVSGQNLYTFTKYRGYDPSASSGDPIGAGIDPGFYPVPRTFLLGINLKF</sequence>
<dbReference type="PANTHER" id="PTHR30069">
    <property type="entry name" value="TONB-DEPENDENT OUTER MEMBRANE RECEPTOR"/>
    <property type="match status" value="1"/>
</dbReference>
<evidence type="ECO:0000256" key="5">
    <source>
        <dbReference type="ARBA" id="ARBA00022729"/>
    </source>
</evidence>
<evidence type="ECO:0000313" key="12">
    <source>
        <dbReference type="Proteomes" id="UP000050280"/>
    </source>
</evidence>
<evidence type="ECO:0000256" key="6">
    <source>
        <dbReference type="ARBA" id="ARBA00023136"/>
    </source>
</evidence>
<dbReference type="InterPro" id="IPR037066">
    <property type="entry name" value="Plug_dom_sf"/>
</dbReference>
<comment type="similarity">
    <text evidence="8">Belongs to the TonB-dependent receptor family.</text>
</comment>
<evidence type="ECO:0000256" key="7">
    <source>
        <dbReference type="ARBA" id="ARBA00023237"/>
    </source>
</evidence>
<keyword evidence="11" id="KW-0675">Receptor</keyword>
<dbReference type="NCBIfam" id="TIGR04057">
    <property type="entry name" value="SusC_RagA_signa"/>
    <property type="match status" value="1"/>
</dbReference>
<name>A0A0P7ANM4_9FLAO</name>
<dbReference type="Proteomes" id="UP000050280">
    <property type="component" value="Unassembled WGS sequence"/>
</dbReference>
<keyword evidence="6 8" id="KW-0472">Membrane</keyword>
<evidence type="ECO:0000256" key="9">
    <source>
        <dbReference type="SAM" id="SignalP"/>
    </source>
</evidence>
<dbReference type="GO" id="GO:0044718">
    <property type="term" value="P:siderophore transmembrane transport"/>
    <property type="evidence" value="ECO:0007669"/>
    <property type="project" value="TreeGrafter"/>
</dbReference>
<dbReference type="OrthoDB" id="9768177at2"/>
<accession>A0A0P7ANM4</accession>
<dbReference type="PROSITE" id="PS52016">
    <property type="entry name" value="TONB_DEPENDENT_REC_3"/>
    <property type="match status" value="1"/>
</dbReference>
<feature type="domain" description="TonB-dependent receptor plug" evidence="10">
    <location>
        <begin position="114"/>
        <end position="218"/>
    </location>
</feature>
<feature type="chain" id="PRO_5006134946" evidence="9">
    <location>
        <begin position="20"/>
        <end position="1011"/>
    </location>
</feature>
<keyword evidence="4 8" id="KW-0812">Transmembrane</keyword>
<dbReference type="Pfam" id="PF07715">
    <property type="entry name" value="Plug"/>
    <property type="match status" value="1"/>
</dbReference>
<dbReference type="InterPro" id="IPR039426">
    <property type="entry name" value="TonB-dep_rcpt-like"/>
</dbReference>
<comment type="caution">
    <text evidence="11">The sequence shown here is derived from an EMBL/GenBank/DDBJ whole genome shotgun (WGS) entry which is preliminary data.</text>
</comment>
<dbReference type="InterPro" id="IPR036942">
    <property type="entry name" value="Beta-barrel_TonB_sf"/>
</dbReference>
<evidence type="ECO:0000256" key="3">
    <source>
        <dbReference type="ARBA" id="ARBA00022452"/>
    </source>
</evidence>
<dbReference type="SUPFAM" id="SSF49464">
    <property type="entry name" value="Carboxypeptidase regulatory domain-like"/>
    <property type="match status" value="1"/>
</dbReference>
<keyword evidence="5 9" id="KW-0732">Signal</keyword>
<dbReference type="InterPro" id="IPR012910">
    <property type="entry name" value="Plug_dom"/>
</dbReference>
<dbReference type="STRING" id="1300341.I595_3160"/>
<dbReference type="AlphaFoldDB" id="A0A0P7ANM4"/>
<dbReference type="PATRIC" id="fig|1300341.3.peg.3308"/>
<dbReference type="InterPro" id="IPR008969">
    <property type="entry name" value="CarboxyPept-like_regulatory"/>
</dbReference>
<dbReference type="NCBIfam" id="TIGR04056">
    <property type="entry name" value="OMP_RagA_SusC"/>
    <property type="match status" value="1"/>
</dbReference>
<dbReference type="SUPFAM" id="SSF56935">
    <property type="entry name" value="Porins"/>
    <property type="match status" value="1"/>
</dbReference>
<reference evidence="11 12" key="1">
    <citation type="submission" date="2015-09" db="EMBL/GenBank/DDBJ databases">
        <title>Genome sequence of the marine flavobacterium Croceitalea dokdonensis DOKDO 023 that contains proton- and sodium-pumping rhodopsins.</title>
        <authorList>
            <person name="Kwon S.-K."/>
            <person name="Lee H.K."/>
            <person name="Kwak M.-J."/>
            <person name="Kim J.F."/>
        </authorList>
    </citation>
    <scope>NUCLEOTIDE SEQUENCE [LARGE SCALE GENOMIC DNA]</scope>
    <source>
        <strain evidence="11 12">DOKDO 023</strain>
    </source>
</reference>
<evidence type="ECO:0000259" key="10">
    <source>
        <dbReference type="Pfam" id="PF07715"/>
    </source>
</evidence>
<dbReference type="RefSeq" id="WP_054560154.1">
    <property type="nucleotide sequence ID" value="NZ_LDJX01000007.1"/>
</dbReference>
<keyword evidence="12" id="KW-1185">Reference proteome</keyword>
<evidence type="ECO:0000256" key="1">
    <source>
        <dbReference type="ARBA" id="ARBA00004571"/>
    </source>
</evidence>
<keyword evidence="7 8" id="KW-0998">Cell outer membrane</keyword>
<dbReference type="GO" id="GO:0015344">
    <property type="term" value="F:siderophore uptake transmembrane transporter activity"/>
    <property type="evidence" value="ECO:0007669"/>
    <property type="project" value="TreeGrafter"/>
</dbReference>
<dbReference type="InterPro" id="IPR023997">
    <property type="entry name" value="TonB-dep_OMP_SusC/RagA_CS"/>
</dbReference>
<dbReference type="Pfam" id="PF13715">
    <property type="entry name" value="CarbopepD_reg_2"/>
    <property type="match status" value="1"/>
</dbReference>
<comment type="subcellular location">
    <subcellularLocation>
        <location evidence="1 8">Cell outer membrane</location>
        <topology evidence="1 8">Multi-pass membrane protein</topology>
    </subcellularLocation>
</comment>
<keyword evidence="3 8" id="KW-1134">Transmembrane beta strand</keyword>
<dbReference type="Gene3D" id="2.170.130.10">
    <property type="entry name" value="TonB-dependent receptor, plug domain"/>
    <property type="match status" value="1"/>
</dbReference>
<gene>
    <name evidence="11" type="ORF">I595_3160</name>
</gene>
<proteinExistence type="inferred from homology"/>
<dbReference type="Gene3D" id="2.60.40.1120">
    <property type="entry name" value="Carboxypeptidase-like, regulatory domain"/>
    <property type="match status" value="1"/>
</dbReference>
<dbReference type="EMBL" id="LDJX01000007">
    <property type="protein sequence ID" value="KPM30664.1"/>
    <property type="molecule type" value="Genomic_DNA"/>
</dbReference>
<dbReference type="GO" id="GO:0009279">
    <property type="term" value="C:cell outer membrane"/>
    <property type="evidence" value="ECO:0007669"/>
    <property type="project" value="UniProtKB-SubCell"/>
</dbReference>
<feature type="signal peptide" evidence="9">
    <location>
        <begin position="1"/>
        <end position="19"/>
    </location>
</feature>
<evidence type="ECO:0000313" key="11">
    <source>
        <dbReference type="EMBL" id="KPM30664.1"/>
    </source>
</evidence>
<keyword evidence="2 8" id="KW-0813">Transport</keyword>
<organism evidence="11 12">
    <name type="scientific">Croceitalea dokdonensis DOKDO 023</name>
    <dbReference type="NCBI Taxonomy" id="1300341"/>
    <lineage>
        <taxon>Bacteria</taxon>
        <taxon>Pseudomonadati</taxon>
        <taxon>Bacteroidota</taxon>
        <taxon>Flavobacteriia</taxon>
        <taxon>Flavobacteriales</taxon>
        <taxon>Flavobacteriaceae</taxon>
        <taxon>Croceitalea</taxon>
    </lineage>
</organism>
<evidence type="ECO:0000256" key="2">
    <source>
        <dbReference type="ARBA" id="ARBA00022448"/>
    </source>
</evidence>
<dbReference type="Gene3D" id="2.40.170.20">
    <property type="entry name" value="TonB-dependent receptor, beta-barrel domain"/>
    <property type="match status" value="1"/>
</dbReference>
<dbReference type="PANTHER" id="PTHR30069:SF29">
    <property type="entry name" value="HEMOGLOBIN AND HEMOGLOBIN-HAPTOGLOBIN-BINDING PROTEIN 1-RELATED"/>
    <property type="match status" value="1"/>
</dbReference>
<protein>
    <submittedName>
        <fullName evidence="11">Tonb-dependent receptor plug</fullName>
    </submittedName>
</protein>